<evidence type="ECO:0000259" key="6">
    <source>
        <dbReference type="SMART" id="SM00702"/>
    </source>
</evidence>
<dbReference type="InterPro" id="IPR044862">
    <property type="entry name" value="Pro_4_hyd_alph_FE2OG_OXY"/>
</dbReference>
<dbReference type="GO" id="GO:0031418">
    <property type="term" value="F:L-ascorbic acid binding"/>
    <property type="evidence" value="ECO:0007669"/>
    <property type="project" value="InterPro"/>
</dbReference>
<feature type="domain" description="Prolyl 4-hydroxylase alpha subunit" evidence="6">
    <location>
        <begin position="11"/>
        <end position="180"/>
    </location>
</feature>
<dbReference type="OrthoDB" id="11494at10239"/>
<accession>E3SLG6</accession>
<evidence type="ECO:0000256" key="5">
    <source>
        <dbReference type="ARBA" id="ARBA00023004"/>
    </source>
</evidence>
<reference evidence="7 8" key="1">
    <citation type="journal article" date="2010" name="Environ. Microbiol.">
        <title>Genomic analysis of oceanic cyanobacterial myoviruses compared with T4-like myoviruses from diverse hosts and environments.</title>
        <authorList>
            <person name="Sullivan M.B."/>
            <person name="Huang K.H."/>
            <person name="Ignacio-Espinoza J.C."/>
            <person name="Berlin A.M."/>
            <person name="Kelly L."/>
            <person name="Weigele P.R."/>
            <person name="DeFrancesco A.S."/>
            <person name="Kern S.E."/>
            <person name="Thompson L.R."/>
            <person name="Young S."/>
            <person name="Yandava C."/>
            <person name="Fu R."/>
            <person name="Krastins B."/>
            <person name="Chase M."/>
            <person name="Sarracino D."/>
            <person name="Osburne M.S."/>
            <person name="Henn M.R."/>
            <person name="Chisholm S.W."/>
        </authorList>
    </citation>
    <scope>NUCLEOTIDE SEQUENCE [LARGE SCALE GENOMIC DNA]</scope>
    <source>
        <strain evidence="7">8109-3</strain>
    </source>
</reference>
<dbReference type="RefSeq" id="YP_004324301.1">
    <property type="nucleotide sequence ID" value="NC_015287.1"/>
</dbReference>
<keyword evidence="4" id="KW-0560">Oxidoreductase</keyword>
<dbReference type="Pfam" id="PF13640">
    <property type="entry name" value="2OG-FeII_Oxy_3"/>
    <property type="match status" value="1"/>
</dbReference>
<keyword evidence="2" id="KW-0479">Metal-binding</keyword>
<evidence type="ECO:0000256" key="1">
    <source>
        <dbReference type="ARBA" id="ARBA00001961"/>
    </source>
</evidence>
<keyword evidence="5" id="KW-0408">Iron</keyword>
<dbReference type="Gene3D" id="2.60.120.620">
    <property type="entry name" value="q2cbj1_9rhob like domain"/>
    <property type="match status" value="1"/>
</dbReference>
<dbReference type="InterPro" id="IPR045054">
    <property type="entry name" value="P4HA-like"/>
</dbReference>
<comment type="cofactor">
    <cofactor evidence="1">
        <name>L-ascorbate</name>
        <dbReference type="ChEBI" id="CHEBI:38290"/>
    </cofactor>
</comment>
<dbReference type="EMBL" id="GU071098">
    <property type="protein sequence ID" value="ADO98314.1"/>
    <property type="molecule type" value="Genomic_DNA"/>
</dbReference>
<evidence type="ECO:0000256" key="4">
    <source>
        <dbReference type="ARBA" id="ARBA00023002"/>
    </source>
</evidence>
<organism evidence="7 8">
    <name type="scientific">Synechococcus phage S-SSM7</name>
    <dbReference type="NCBI Taxonomy" id="445686"/>
    <lineage>
        <taxon>Viruses</taxon>
        <taxon>Duplodnaviria</taxon>
        <taxon>Heunggongvirae</taxon>
        <taxon>Uroviricota</taxon>
        <taxon>Caudoviricetes</taxon>
        <taxon>Pantevenvirales</taxon>
        <taxon>Kyanoviridae</taxon>
        <taxon>Lipsvirus</taxon>
        <taxon>Lipsvirus ssm7</taxon>
    </lineage>
</organism>
<keyword evidence="3" id="KW-0223">Dioxygenase</keyword>
<dbReference type="GeneID" id="10328817"/>
<dbReference type="KEGG" id="vg:10328817"/>
<dbReference type="GO" id="GO:0005506">
    <property type="term" value="F:iron ion binding"/>
    <property type="evidence" value="ECO:0007669"/>
    <property type="project" value="InterPro"/>
</dbReference>
<dbReference type="Proteomes" id="UP000006527">
    <property type="component" value="Segment"/>
</dbReference>
<evidence type="ECO:0000256" key="2">
    <source>
        <dbReference type="ARBA" id="ARBA00022723"/>
    </source>
</evidence>
<dbReference type="PANTHER" id="PTHR10869">
    <property type="entry name" value="PROLYL 4-HYDROXYLASE ALPHA SUBUNIT"/>
    <property type="match status" value="1"/>
</dbReference>
<gene>
    <name evidence="7" type="ORF">SSSM7_249</name>
</gene>
<name>E3SLG6_9CAUD</name>
<dbReference type="GO" id="GO:0051213">
    <property type="term" value="F:dioxygenase activity"/>
    <property type="evidence" value="ECO:0007669"/>
    <property type="project" value="UniProtKB-KW"/>
</dbReference>
<keyword evidence="8" id="KW-1185">Reference proteome</keyword>
<dbReference type="InterPro" id="IPR006620">
    <property type="entry name" value="Pro_4_hyd_alph"/>
</dbReference>
<protein>
    <submittedName>
        <fullName evidence="7">2OG-Fe(II) oxygenase</fullName>
    </submittedName>
</protein>
<dbReference type="PANTHER" id="PTHR10869:SF246">
    <property type="entry name" value="TRANSMEMBRANE PROLYL 4-HYDROXYLASE"/>
    <property type="match status" value="1"/>
</dbReference>
<sequence>MDTEIKYEFHDFIGIFDNAVDPRFCDFLVDYMDKAEFVDFKRNFSHVKDKQICLDGFSPSECSQLMKYVNNCLFHYINEYTYLGNFSYVSSLVLLQKTEPTNGYHLFHAENVNWNLGNRTMAWMVYLNDVEEGGETEFLYQKRKVKPKKGTILIWPGGYTHLHRGNPPMSDKYIATGWWQGNIGLQQVNTAGMLDNQYNESLNVG</sequence>
<evidence type="ECO:0000313" key="7">
    <source>
        <dbReference type="EMBL" id="ADO98314.1"/>
    </source>
</evidence>
<evidence type="ECO:0000313" key="8">
    <source>
        <dbReference type="Proteomes" id="UP000006527"/>
    </source>
</evidence>
<proteinExistence type="predicted"/>
<dbReference type="GO" id="GO:0016705">
    <property type="term" value="F:oxidoreductase activity, acting on paired donors, with incorporation or reduction of molecular oxygen"/>
    <property type="evidence" value="ECO:0007669"/>
    <property type="project" value="InterPro"/>
</dbReference>
<dbReference type="SMART" id="SM00702">
    <property type="entry name" value="P4Hc"/>
    <property type="match status" value="1"/>
</dbReference>
<evidence type="ECO:0000256" key="3">
    <source>
        <dbReference type="ARBA" id="ARBA00022964"/>
    </source>
</evidence>